<evidence type="ECO:0000259" key="10">
    <source>
        <dbReference type="PROSITE" id="PS51007"/>
    </source>
</evidence>
<dbReference type="InterPro" id="IPR009056">
    <property type="entry name" value="Cyt_c-like_dom"/>
</dbReference>
<keyword evidence="5 8" id="KW-0479">Metal-binding</keyword>
<feature type="region of interest" description="Disordered" evidence="9">
    <location>
        <begin position="151"/>
        <end position="191"/>
    </location>
</feature>
<dbReference type="PROSITE" id="PS51257">
    <property type="entry name" value="PROKAR_LIPOPROTEIN"/>
    <property type="match status" value="1"/>
</dbReference>
<evidence type="ECO:0000256" key="5">
    <source>
        <dbReference type="ARBA" id="ARBA00022723"/>
    </source>
</evidence>
<evidence type="ECO:0000256" key="6">
    <source>
        <dbReference type="ARBA" id="ARBA00022982"/>
    </source>
</evidence>
<dbReference type="GO" id="GO:0009055">
    <property type="term" value="F:electron transfer activity"/>
    <property type="evidence" value="ECO:0007669"/>
    <property type="project" value="InterPro"/>
</dbReference>
<dbReference type="EMBL" id="CP045423">
    <property type="protein sequence ID" value="QFU17500.1"/>
    <property type="molecule type" value="Genomic_DNA"/>
</dbReference>
<reference evidence="11 12" key="1">
    <citation type="submission" date="2019-10" db="EMBL/GenBank/DDBJ databases">
        <title>Isolation, Identification of Microvirga thermotolerans HR1, a novel thermophilic bacterium and Comparative Genomics of the genus Microvirga.</title>
        <authorList>
            <person name="Li J."/>
            <person name="Zhang W."/>
            <person name="Lin M."/>
            <person name="Wang J."/>
        </authorList>
    </citation>
    <scope>NUCLEOTIDE SEQUENCE [LARGE SCALE GENOMIC DNA]</scope>
    <source>
        <strain evidence="11 12">HR1</strain>
    </source>
</reference>
<keyword evidence="7 8" id="KW-0408">Iron</keyword>
<feature type="region of interest" description="Disordered" evidence="9">
    <location>
        <begin position="30"/>
        <end position="57"/>
    </location>
</feature>
<dbReference type="Pfam" id="PF13442">
    <property type="entry name" value="Cytochrome_CBB3"/>
    <property type="match status" value="1"/>
</dbReference>
<keyword evidence="6" id="KW-0249">Electron transport</keyword>
<organism evidence="11 12">
    <name type="scientific">Microvirga thermotolerans</name>
    <dbReference type="NCBI Taxonomy" id="2651334"/>
    <lineage>
        <taxon>Bacteria</taxon>
        <taxon>Pseudomonadati</taxon>
        <taxon>Pseudomonadota</taxon>
        <taxon>Alphaproteobacteria</taxon>
        <taxon>Hyphomicrobiales</taxon>
        <taxon>Methylobacteriaceae</taxon>
        <taxon>Microvirga</taxon>
    </lineage>
</organism>
<feature type="domain" description="Cytochrome c" evidence="10">
    <location>
        <begin position="70"/>
        <end position="148"/>
    </location>
</feature>
<dbReference type="KEGG" id="mico:GDR74_15470"/>
<dbReference type="Gene3D" id="1.10.760.10">
    <property type="entry name" value="Cytochrome c-like domain"/>
    <property type="match status" value="1"/>
</dbReference>
<proteinExistence type="predicted"/>
<dbReference type="SUPFAM" id="SSF46626">
    <property type="entry name" value="Cytochrome c"/>
    <property type="match status" value="1"/>
</dbReference>
<evidence type="ECO:0000256" key="3">
    <source>
        <dbReference type="ARBA" id="ARBA00022617"/>
    </source>
</evidence>
<sequence>MRALRTRTLSIVICTGMFLAACEREKRDFRPDPVTEESQEKTALVSISPGASPPRQEVSGKARAFEGNAYHLNQGKRLYAWFNCNGCHANGGGSSGPPLMDDRWIYGSSLENIVQTIREGRPNGMPSFRGKIPDDQIWELAVYVRSMSGLEPKAAAPGRNDDMHPHPSENRMPPSPPVQGGSPSPSALAPQ</sequence>
<evidence type="ECO:0000256" key="2">
    <source>
        <dbReference type="ARBA" id="ARBA00022448"/>
    </source>
</evidence>
<evidence type="ECO:0000313" key="11">
    <source>
        <dbReference type="EMBL" id="QFU17500.1"/>
    </source>
</evidence>
<accession>A0A5P9K1E2</accession>
<dbReference type="RefSeq" id="WP_152587134.1">
    <property type="nucleotide sequence ID" value="NZ_CP045423.1"/>
</dbReference>
<evidence type="ECO:0000256" key="8">
    <source>
        <dbReference type="PROSITE-ProRule" id="PRU00433"/>
    </source>
</evidence>
<evidence type="ECO:0000256" key="4">
    <source>
        <dbReference type="ARBA" id="ARBA00022660"/>
    </source>
</evidence>
<keyword evidence="12" id="KW-1185">Reference proteome</keyword>
<keyword evidence="3 8" id="KW-0349">Heme</keyword>
<evidence type="ECO:0000256" key="1">
    <source>
        <dbReference type="ARBA" id="ARBA00001926"/>
    </source>
</evidence>
<evidence type="ECO:0000256" key="9">
    <source>
        <dbReference type="SAM" id="MobiDB-lite"/>
    </source>
</evidence>
<dbReference type="PRINTS" id="PR00605">
    <property type="entry name" value="CYTCHROMECIC"/>
</dbReference>
<feature type="compositionally biased region" description="Basic and acidic residues" evidence="9">
    <location>
        <begin position="159"/>
        <end position="169"/>
    </location>
</feature>
<dbReference type="GO" id="GO:0005506">
    <property type="term" value="F:iron ion binding"/>
    <property type="evidence" value="ECO:0007669"/>
    <property type="project" value="InterPro"/>
</dbReference>
<keyword evidence="2" id="KW-0813">Transport</keyword>
<dbReference type="InterPro" id="IPR008168">
    <property type="entry name" value="Cyt_C_IC"/>
</dbReference>
<dbReference type="PROSITE" id="PS51007">
    <property type="entry name" value="CYTC"/>
    <property type="match status" value="1"/>
</dbReference>
<dbReference type="Proteomes" id="UP000325614">
    <property type="component" value="Chromosome"/>
</dbReference>
<evidence type="ECO:0000313" key="12">
    <source>
        <dbReference type="Proteomes" id="UP000325614"/>
    </source>
</evidence>
<keyword evidence="4" id="KW-0679">Respiratory chain</keyword>
<protein>
    <submittedName>
        <fullName evidence="11">Cytochrome C</fullName>
    </submittedName>
</protein>
<evidence type="ECO:0000256" key="7">
    <source>
        <dbReference type="ARBA" id="ARBA00023004"/>
    </source>
</evidence>
<dbReference type="InterPro" id="IPR036909">
    <property type="entry name" value="Cyt_c-like_dom_sf"/>
</dbReference>
<dbReference type="GO" id="GO:0020037">
    <property type="term" value="F:heme binding"/>
    <property type="evidence" value="ECO:0007669"/>
    <property type="project" value="InterPro"/>
</dbReference>
<name>A0A5P9K1E2_9HYPH</name>
<dbReference type="AlphaFoldDB" id="A0A5P9K1E2"/>
<feature type="compositionally biased region" description="Low complexity" evidence="9">
    <location>
        <begin position="178"/>
        <end position="191"/>
    </location>
</feature>
<comment type="cofactor">
    <cofactor evidence="1">
        <name>heme c</name>
        <dbReference type="ChEBI" id="CHEBI:61717"/>
    </cofactor>
</comment>
<gene>
    <name evidence="11" type="ORF">GDR74_15470</name>
</gene>